<evidence type="ECO:0000259" key="3">
    <source>
        <dbReference type="Pfam" id="PF14361"/>
    </source>
</evidence>
<feature type="domain" description="PucR C-terminal helix-turn-helix" evidence="2">
    <location>
        <begin position="334"/>
        <end position="392"/>
    </location>
</feature>
<dbReference type="InterPro" id="IPR025736">
    <property type="entry name" value="PucR_C-HTH_dom"/>
</dbReference>
<evidence type="ECO:0000259" key="4">
    <source>
        <dbReference type="Pfam" id="PF17853"/>
    </source>
</evidence>
<name>A0ABS9TPD4_9PSEU</name>
<dbReference type="InterPro" id="IPR051448">
    <property type="entry name" value="CdaR-like_regulators"/>
</dbReference>
<evidence type="ECO:0000259" key="2">
    <source>
        <dbReference type="Pfam" id="PF13556"/>
    </source>
</evidence>
<dbReference type="Gene3D" id="1.10.10.2840">
    <property type="entry name" value="PucR C-terminal helix-turn-helix domain"/>
    <property type="match status" value="1"/>
</dbReference>
<dbReference type="Pfam" id="PF14361">
    <property type="entry name" value="RsbRD_N"/>
    <property type="match status" value="1"/>
</dbReference>
<sequence>MGADGSATTSPIQPIAAAWLADVDVLTDRLMSAIFTDNPEWTDYGSVPHEVLRDGSRRYLTRVLEILGGARSMAVDDDVAAQIGRQRAEQGVSLEVILRTFRLGGRIVWEALLERASGAEIEPGAIGATATAMWTVVDGLSSALSTSYRQAQLERLRGDEQHKHALVEEVLAGRAMDGGFGQRVADQLELPVGGGYLVVVADLGADGSAALRNPQTALAAVGVRSVWHVRADTLVGLVPLDGHDVQFVLDRLGPLARGRAAAASTSRGLADVGLAHRLAVVALGTLPTGTVGLVPIEDRYPESLLLSEPELCRRLVRTWLGPILDLPARERDLLLETLAGWLDADRSAGAAATLLYCHRNTVLNRLQRISTLVGRDLSGRQAYVELSLALTAIGLPGDVLSR</sequence>
<evidence type="ECO:0000313" key="5">
    <source>
        <dbReference type="EMBL" id="MCH6170386.1"/>
    </source>
</evidence>
<reference evidence="5 6" key="1">
    <citation type="submission" date="2022-03" db="EMBL/GenBank/DDBJ databases">
        <title>Pseudonocardia alaer sp. nov., a novel actinomycete isolated from reed forest soil.</title>
        <authorList>
            <person name="Wang L."/>
        </authorList>
    </citation>
    <scope>NUCLEOTIDE SEQUENCE [LARGE SCALE GENOMIC DNA]</scope>
    <source>
        <strain evidence="5 6">Y-16303</strain>
    </source>
</reference>
<keyword evidence="6" id="KW-1185">Reference proteome</keyword>
<dbReference type="EMBL" id="JAKXMK010000032">
    <property type="protein sequence ID" value="MCH6170386.1"/>
    <property type="molecule type" value="Genomic_DNA"/>
</dbReference>
<feature type="domain" description="RsbT co-antagonist protein RsbRD N-terminal" evidence="3">
    <location>
        <begin position="25"/>
        <end position="161"/>
    </location>
</feature>
<dbReference type="Pfam" id="PF13556">
    <property type="entry name" value="HTH_30"/>
    <property type="match status" value="1"/>
</dbReference>
<gene>
    <name evidence="5" type="ORF">MMF94_32190</name>
</gene>
<evidence type="ECO:0000256" key="1">
    <source>
        <dbReference type="ARBA" id="ARBA00006754"/>
    </source>
</evidence>
<protein>
    <submittedName>
        <fullName evidence="5">Helix-turn-helix domain-containing protein</fullName>
    </submittedName>
</protein>
<dbReference type="RefSeq" id="WP_241041194.1">
    <property type="nucleotide sequence ID" value="NZ_BAAAJF010000030.1"/>
</dbReference>
<dbReference type="PANTHER" id="PTHR33744:SF1">
    <property type="entry name" value="DNA-BINDING TRANSCRIPTIONAL ACTIVATOR ADER"/>
    <property type="match status" value="1"/>
</dbReference>
<accession>A0ABS9TPD4</accession>
<comment type="similarity">
    <text evidence="1">Belongs to the CdaR family.</text>
</comment>
<dbReference type="InterPro" id="IPR042070">
    <property type="entry name" value="PucR_C-HTH_sf"/>
</dbReference>
<comment type="caution">
    <text evidence="5">The sequence shown here is derived from an EMBL/GenBank/DDBJ whole genome shotgun (WGS) entry which is preliminary data.</text>
</comment>
<evidence type="ECO:0000313" key="6">
    <source>
        <dbReference type="Proteomes" id="UP001299970"/>
    </source>
</evidence>
<organism evidence="5 6">
    <name type="scientific">Pseudonocardia alaniniphila</name>
    <dbReference type="NCBI Taxonomy" id="75291"/>
    <lineage>
        <taxon>Bacteria</taxon>
        <taxon>Bacillati</taxon>
        <taxon>Actinomycetota</taxon>
        <taxon>Actinomycetes</taxon>
        <taxon>Pseudonocardiales</taxon>
        <taxon>Pseudonocardiaceae</taxon>
        <taxon>Pseudonocardia</taxon>
    </lineage>
</organism>
<dbReference type="InterPro" id="IPR025751">
    <property type="entry name" value="RsbRD_N_dom"/>
</dbReference>
<dbReference type="Proteomes" id="UP001299970">
    <property type="component" value="Unassembled WGS sequence"/>
</dbReference>
<feature type="domain" description="CdaR GGDEF-like" evidence="4">
    <location>
        <begin position="184"/>
        <end position="283"/>
    </location>
</feature>
<dbReference type="InterPro" id="IPR041522">
    <property type="entry name" value="CdaR_GGDEF"/>
</dbReference>
<dbReference type="PANTHER" id="PTHR33744">
    <property type="entry name" value="CARBOHYDRATE DIACID REGULATOR"/>
    <property type="match status" value="1"/>
</dbReference>
<proteinExistence type="inferred from homology"/>
<dbReference type="Pfam" id="PF17853">
    <property type="entry name" value="GGDEF_2"/>
    <property type="match status" value="1"/>
</dbReference>